<evidence type="ECO:0000313" key="4">
    <source>
        <dbReference type="EMBL" id="MFD2802689.1"/>
    </source>
</evidence>
<feature type="region of interest" description="Disordered" evidence="2">
    <location>
        <begin position="193"/>
        <end position="214"/>
    </location>
</feature>
<sequence length="279" mass="28123">MDASGISVLVDKISDHRFDGYTDNMLADEIERFRSGPGISGISDAVSALKEVASALAETEETLRVELGKLGVAWQGAAGDRAGRAVVQQADFSTDARDTVTDAAERIFAQGEAFNRTLHKLPDAQALRDGARGYGLLDSISSLLGFETDNTRKVAQAREARAQALEALNAYARDSGENLSGLREISAPQAVRANTGPVVPREIDAGGGPGEVTTASGAVRAPVAAPASAPGASAPTPAPMSAPATGPAPVSAPGANAPTPAYGTPLPQAPASGAGAGAG</sequence>
<comment type="similarity">
    <text evidence="1">Belongs to the mycobacterial PPE family.</text>
</comment>
<dbReference type="Gene3D" id="1.20.1260.20">
    <property type="entry name" value="PPE superfamily"/>
    <property type="match status" value="1"/>
</dbReference>
<feature type="region of interest" description="Disordered" evidence="2">
    <location>
        <begin position="226"/>
        <end position="279"/>
    </location>
</feature>
<protein>
    <submittedName>
        <fullName evidence="4">PPE domain-containing protein</fullName>
    </submittedName>
</protein>
<dbReference type="Proteomes" id="UP001597478">
    <property type="component" value="Unassembled WGS sequence"/>
</dbReference>
<dbReference type="SUPFAM" id="SSF140459">
    <property type="entry name" value="PE/PPE dimer-like"/>
    <property type="match status" value="1"/>
</dbReference>
<accession>A0ABW5WG07</accession>
<feature type="domain" description="PPE" evidence="3">
    <location>
        <begin position="32"/>
        <end position="173"/>
    </location>
</feature>
<gene>
    <name evidence="4" type="ORF">ACFS2C_25185</name>
</gene>
<dbReference type="EMBL" id="JBHUOF010000049">
    <property type="protein sequence ID" value="MFD2802689.1"/>
    <property type="molecule type" value="Genomic_DNA"/>
</dbReference>
<evidence type="ECO:0000313" key="5">
    <source>
        <dbReference type="Proteomes" id="UP001597478"/>
    </source>
</evidence>
<organism evidence="4 5">
    <name type="scientific">Prauserella oleivorans</name>
    <dbReference type="NCBI Taxonomy" id="1478153"/>
    <lineage>
        <taxon>Bacteria</taxon>
        <taxon>Bacillati</taxon>
        <taxon>Actinomycetota</taxon>
        <taxon>Actinomycetes</taxon>
        <taxon>Pseudonocardiales</taxon>
        <taxon>Pseudonocardiaceae</taxon>
        <taxon>Prauserella</taxon>
    </lineage>
</organism>
<name>A0ABW5WG07_9PSEU</name>
<dbReference type="InterPro" id="IPR000030">
    <property type="entry name" value="PPE_dom"/>
</dbReference>
<reference evidence="5" key="1">
    <citation type="journal article" date="2019" name="Int. J. Syst. Evol. Microbiol.">
        <title>The Global Catalogue of Microorganisms (GCM) 10K type strain sequencing project: providing services to taxonomists for standard genome sequencing and annotation.</title>
        <authorList>
            <consortium name="The Broad Institute Genomics Platform"/>
            <consortium name="The Broad Institute Genome Sequencing Center for Infectious Disease"/>
            <person name="Wu L."/>
            <person name="Ma J."/>
        </authorList>
    </citation>
    <scope>NUCLEOTIDE SEQUENCE [LARGE SCALE GENOMIC DNA]</scope>
    <source>
        <strain evidence="5">IBRC-M 10906</strain>
    </source>
</reference>
<evidence type="ECO:0000259" key="3">
    <source>
        <dbReference type="Pfam" id="PF00823"/>
    </source>
</evidence>
<feature type="compositionally biased region" description="Low complexity" evidence="2">
    <location>
        <begin position="226"/>
        <end position="249"/>
    </location>
</feature>
<dbReference type="RefSeq" id="WP_377514223.1">
    <property type="nucleotide sequence ID" value="NZ_JBHUOF010000049.1"/>
</dbReference>
<keyword evidence="5" id="KW-1185">Reference proteome</keyword>
<dbReference type="InterPro" id="IPR038332">
    <property type="entry name" value="PPE_sf"/>
</dbReference>
<proteinExistence type="inferred from homology"/>
<evidence type="ECO:0000256" key="1">
    <source>
        <dbReference type="ARBA" id="ARBA00010652"/>
    </source>
</evidence>
<comment type="caution">
    <text evidence="4">The sequence shown here is derived from an EMBL/GenBank/DDBJ whole genome shotgun (WGS) entry which is preliminary data.</text>
</comment>
<dbReference type="Pfam" id="PF00823">
    <property type="entry name" value="PPE"/>
    <property type="match status" value="1"/>
</dbReference>
<evidence type="ECO:0000256" key="2">
    <source>
        <dbReference type="SAM" id="MobiDB-lite"/>
    </source>
</evidence>
<feature type="non-terminal residue" evidence="4">
    <location>
        <position position="279"/>
    </location>
</feature>